<dbReference type="InterPro" id="IPR005506">
    <property type="entry name" value="DUF312_ALF"/>
</dbReference>
<reference evidence="5" key="1">
    <citation type="submission" date="2016-06" db="EMBL/GenBank/DDBJ databases">
        <authorList>
            <person name="Varghese N."/>
            <person name="Submissions Spin"/>
        </authorList>
    </citation>
    <scope>NUCLEOTIDE SEQUENCE [LARGE SCALE GENOMIC DNA]</scope>
    <source>
        <strain evidence="5">DSM 44830</strain>
    </source>
</reference>
<keyword evidence="2" id="KW-1133">Transmembrane helix</keyword>
<feature type="signal peptide" evidence="3">
    <location>
        <begin position="1"/>
        <end position="24"/>
    </location>
</feature>
<dbReference type="STRING" id="262898.GA0070564_1011080"/>
<evidence type="ECO:0000313" key="4">
    <source>
        <dbReference type="EMBL" id="SCE81052.1"/>
    </source>
</evidence>
<evidence type="ECO:0000256" key="1">
    <source>
        <dbReference type="SAM" id="MobiDB-lite"/>
    </source>
</evidence>
<dbReference type="NCBIfam" id="TIGR01167">
    <property type="entry name" value="LPXTG_anchor"/>
    <property type="match status" value="1"/>
</dbReference>
<dbReference type="Proteomes" id="UP000199504">
    <property type="component" value="Unassembled WGS sequence"/>
</dbReference>
<keyword evidence="2" id="KW-0812">Transmembrane</keyword>
<feature type="compositionally biased region" description="Low complexity" evidence="1">
    <location>
        <begin position="179"/>
        <end position="212"/>
    </location>
</feature>
<protein>
    <submittedName>
        <fullName evidence="4">LPXTG-motif cell wall anchor domain-containing protein</fullName>
    </submittedName>
</protein>
<keyword evidence="5" id="KW-1185">Reference proteome</keyword>
<evidence type="ECO:0000256" key="3">
    <source>
        <dbReference type="SAM" id="SignalP"/>
    </source>
</evidence>
<feature type="chain" id="PRO_5008705779" evidence="3">
    <location>
        <begin position="25"/>
        <end position="259"/>
    </location>
</feature>
<accession>A0A1C4VAT6</accession>
<dbReference type="AlphaFoldDB" id="A0A1C4VAT6"/>
<gene>
    <name evidence="4" type="ORF">GA0070564_1011080</name>
</gene>
<feature type="compositionally biased region" description="Low complexity" evidence="1">
    <location>
        <begin position="162"/>
        <end position="171"/>
    </location>
</feature>
<sequence length="259" mass="26294">MRGKLTAGVLMALAFLTPAAPAMAQTEPPVLNEACQTVERKVYTDIRELVTIDLDTATDVEVRVLAAQILYAANTNSLVVLPKALQEQLDGTADELRAFLKDGVRKAWAADLRLAAVRTLTGAGPNVQAAAQKALDEGTIEAHLAYLNDGLYAARALDCAAQPSPSATSQPAPTPTAQPTPTATSQPVPTSSATPSATTTTAPTPAPSASVGAPGGGEGGGLPVTGADTMTVVGVGGALLALGGAGYVIGRRRRSRFVA</sequence>
<evidence type="ECO:0000313" key="5">
    <source>
        <dbReference type="Proteomes" id="UP000199504"/>
    </source>
</evidence>
<feature type="compositionally biased region" description="Gly residues" evidence="1">
    <location>
        <begin position="213"/>
        <end position="223"/>
    </location>
</feature>
<evidence type="ECO:0000256" key="2">
    <source>
        <dbReference type="SAM" id="Phobius"/>
    </source>
</evidence>
<feature type="region of interest" description="Disordered" evidence="1">
    <location>
        <begin position="162"/>
        <end position="223"/>
    </location>
</feature>
<name>A0A1C4VAT6_9ACTN</name>
<keyword evidence="2" id="KW-0472">Membrane</keyword>
<proteinExistence type="predicted"/>
<feature type="transmembrane region" description="Helical" evidence="2">
    <location>
        <begin position="230"/>
        <end position="250"/>
    </location>
</feature>
<dbReference type="EMBL" id="FMCX01000001">
    <property type="protein sequence ID" value="SCE81052.1"/>
    <property type="molecule type" value="Genomic_DNA"/>
</dbReference>
<keyword evidence="3" id="KW-0732">Signal</keyword>
<dbReference type="RefSeq" id="WP_091603296.1">
    <property type="nucleotide sequence ID" value="NZ_FMCX01000001.1"/>
</dbReference>
<dbReference type="OrthoDB" id="3386003at2"/>
<organism evidence="4 5">
    <name type="scientific">Micromonospora mirobrigensis</name>
    <dbReference type="NCBI Taxonomy" id="262898"/>
    <lineage>
        <taxon>Bacteria</taxon>
        <taxon>Bacillati</taxon>
        <taxon>Actinomycetota</taxon>
        <taxon>Actinomycetes</taxon>
        <taxon>Micromonosporales</taxon>
        <taxon>Micromonosporaceae</taxon>
        <taxon>Micromonospora</taxon>
    </lineage>
</organism>
<dbReference type="Pfam" id="PF03752">
    <property type="entry name" value="ALF"/>
    <property type="match status" value="1"/>
</dbReference>